<dbReference type="GO" id="GO:0016846">
    <property type="term" value="F:carbon-sulfur lyase activity"/>
    <property type="evidence" value="ECO:0007669"/>
    <property type="project" value="InterPro"/>
</dbReference>
<evidence type="ECO:0000256" key="3">
    <source>
        <dbReference type="ARBA" id="ARBA00022833"/>
    </source>
</evidence>
<comment type="caution">
    <text evidence="5">The sequence shown here is derived from an EMBL/GenBank/DDBJ whole genome shotgun (WGS) entry which is preliminary data.</text>
</comment>
<gene>
    <name evidence="5" type="ORF">A2527_12005</name>
</gene>
<name>A0A1F6GD52_9PROT</name>
<organism evidence="5 6">
    <name type="scientific">Candidatus Lambdaproteobacteria bacterium RIFOXYD2_FULL_50_16</name>
    <dbReference type="NCBI Taxonomy" id="1817772"/>
    <lineage>
        <taxon>Bacteria</taxon>
        <taxon>Pseudomonadati</taxon>
        <taxon>Pseudomonadota</taxon>
        <taxon>Candidatus Lambdaproteobacteria</taxon>
    </lineage>
</organism>
<dbReference type="Pfam" id="PF04828">
    <property type="entry name" value="GFA"/>
    <property type="match status" value="1"/>
</dbReference>
<evidence type="ECO:0000256" key="2">
    <source>
        <dbReference type="ARBA" id="ARBA00022723"/>
    </source>
</evidence>
<evidence type="ECO:0000259" key="4">
    <source>
        <dbReference type="PROSITE" id="PS51891"/>
    </source>
</evidence>
<dbReference type="EMBL" id="MFNE01000019">
    <property type="protein sequence ID" value="OGG96041.1"/>
    <property type="molecule type" value="Genomic_DNA"/>
</dbReference>
<sequence length="128" mass="14374">MLLEGGCHCGNLRYRAEVEEPRLVLCNCSICTKKGALHLRLDPSKVEFLKGKAHLTEYRFGTKKARHFFCPVCGIAVYGHSRLAPHLVTLNARSLDRFNELSPLWPVTHFDGQNWEVAAAALQTKGLQ</sequence>
<comment type="similarity">
    <text evidence="1">Belongs to the Gfa family.</text>
</comment>
<proteinExistence type="inferred from homology"/>
<dbReference type="SUPFAM" id="SSF51316">
    <property type="entry name" value="Mss4-like"/>
    <property type="match status" value="1"/>
</dbReference>
<accession>A0A1F6GD52</accession>
<keyword evidence="2" id="KW-0479">Metal-binding</keyword>
<dbReference type="PANTHER" id="PTHR28620:SF1">
    <property type="entry name" value="CENP-V_GFA DOMAIN-CONTAINING PROTEIN"/>
    <property type="match status" value="1"/>
</dbReference>
<dbReference type="PANTHER" id="PTHR28620">
    <property type="entry name" value="CENTROMERE PROTEIN V"/>
    <property type="match status" value="1"/>
</dbReference>
<protein>
    <recommendedName>
        <fullName evidence="4">CENP-V/GFA domain-containing protein</fullName>
    </recommendedName>
</protein>
<dbReference type="GO" id="GO:0046872">
    <property type="term" value="F:metal ion binding"/>
    <property type="evidence" value="ECO:0007669"/>
    <property type="project" value="UniProtKB-KW"/>
</dbReference>
<reference evidence="5 6" key="1">
    <citation type="journal article" date="2016" name="Nat. Commun.">
        <title>Thousands of microbial genomes shed light on interconnected biogeochemical processes in an aquifer system.</title>
        <authorList>
            <person name="Anantharaman K."/>
            <person name="Brown C.T."/>
            <person name="Hug L.A."/>
            <person name="Sharon I."/>
            <person name="Castelle C.J."/>
            <person name="Probst A.J."/>
            <person name="Thomas B.C."/>
            <person name="Singh A."/>
            <person name="Wilkins M.J."/>
            <person name="Karaoz U."/>
            <person name="Brodie E.L."/>
            <person name="Williams K.H."/>
            <person name="Hubbard S.S."/>
            <person name="Banfield J.F."/>
        </authorList>
    </citation>
    <scope>NUCLEOTIDE SEQUENCE [LARGE SCALE GENOMIC DNA]</scope>
</reference>
<evidence type="ECO:0000313" key="5">
    <source>
        <dbReference type="EMBL" id="OGG96041.1"/>
    </source>
</evidence>
<dbReference type="Gene3D" id="2.170.150.70">
    <property type="match status" value="1"/>
</dbReference>
<evidence type="ECO:0000313" key="6">
    <source>
        <dbReference type="Proteomes" id="UP000178449"/>
    </source>
</evidence>
<dbReference type="InterPro" id="IPR052355">
    <property type="entry name" value="CENP-V-like"/>
</dbReference>
<dbReference type="Proteomes" id="UP000178449">
    <property type="component" value="Unassembled WGS sequence"/>
</dbReference>
<dbReference type="InterPro" id="IPR011057">
    <property type="entry name" value="Mss4-like_sf"/>
</dbReference>
<keyword evidence="3" id="KW-0862">Zinc</keyword>
<dbReference type="AlphaFoldDB" id="A0A1F6GD52"/>
<evidence type="ECO:0000256" key="1">
    <source>
        <dbReference type="ARBA" id="ARBA00005495"/>
    </source>
</evidence>
<feature type="domain" description="CENP-V/GFA" evidence="4">
    <location>
        <begin position="3"/>
        <end position="116"/>
    </location>
</feature>
<dbReference type="STRING" id="1817772.A2527_12005"/>
<dbReference type="PROSITE" id="PS51891">
    <property type="entry name" value="CENP_V_GFA"/>
    <property type="match status" value="1"/>
</dbReference>
<dbReference type="InterPro" id="IPR006913">
    <property type="entry name" value="CENP-V/GFA"/>
</dbReference>